<feature type="domain" description="Rrp7 RRM-like N-terminal" evidence="4">
    <location>
        <begin position="18"/>
        <end position="201"/>
    </location>
</feature>
<protein>
    <recommendedName>
        <fullName evidence="7">RRM domain-containing protein</fullName>
    </recommendedName>
</protein>
<dbReference type="GO" id="GO:0003676">
    <property type="term" value="F:nucleic acid binding"/>
    <property type="evidence" value="ECO:0007669"/>
    <property type="project" value="InterPro"/>
</dbReference>
<evidence type="ECO:0008006" key="7">
    <source>
        <dbReference type="Google" id="ProtNLM"/>
    </source>
</evidence>
<dbReference type="RefSeq" id="XP_014552924.1">
    <property type="nucleotide sequence ID" value="XM_014697438.1"/>
</dbReference>
<reference evidence="5 6" key="1">
    <citation type="journal article" date="2013" name="PLoS Genet.">
        <title>Comparative genome structure, secondary metabolite, and effector coding capacity across Cochliobolus pathogens.</title>
        <authorList>
            <person name="Condon B.J."/>
            <person name="Leng Y."/>
            <person name="Wu D."/>
            <person name="Bushley K.E."/>
            <person name="Ohm R.A."/>
            <person name="Otillar R."/>
            <person name="Martin J."/>
            <person name="Schackwitz W."/>
            <person name="Grimwood J."/>
            <person name="MohdZainudin N."/>
            <person name="Xue C."/>
            <person name="Wang R."/>
            <person name="Manning V.A."/>
            <person name="Dhillon B."/>
            <person name="Tu Z.J."/>
            <person name="Steffenson B.J."/>
            <person name="Salamov A."/>
            <person name="Sun H."/>
            <person name="Lowry S."/>
            <person name="LaButti K."/>
            <person name="Han J."/>
            <person name="Copeland A."/>
            <person name="Lindquist E."/>
            <person name="Barry K."/>
            <person name="Schmutz J."/>
            <person name="Baker S.E."/>
            <person name="Ciuffetti L.M."/>
            <person name="Grigoriev I.V."/>
            <person name="Zhong S."/>
            <person name="Turgeon B.G."/>
        </authorList>
    </citation>
    <scope>NUCLEOTIDE SEQUENCE [LARGE SCALE GENOMIC DNA]</scope>
    <source>
        <strain evidence="5 6">FI3</strain>
    </source>
</reference>
<dbReference type="SUPFAM" id="SSF54928">
    <property type="entry name" value="RNA-binding domain, RBD"/>
    <property type="match status" value="1"/>
</dbReference>
<dbReference type="PANTHER" id="PTHR13191">
    <property type="entry name" value="RIBOSOMAL RNA PROCESSING PROTEIN 7-RELATED"/>
    <property type="match status" value="1"/>
</dbReference>
<dbReference type="InterPro" id="IPR024326">
    <property type="entry name" value="RRP7_C"/>
</dbReference>
<dbReference type="Pfam" id="PF17799">
    <property type="entry name" value="RRM_Rrp7"/>
    <property type="match status" value="1"/>
</dbReference>
<dbReference type="CDD" id="cd12950">
    <property type="entry name" value="RRP7_Rrp7p"/>
    <property type="match status" value="1"/>
</dbReference>
<dbReference type="AlphaFoldDB" id="W7E5D5"/>
<evidence type="ECO:0000256" key="2">
    <source>
        <dbReference type="SAM" id="MobiDB-lite"/>
    </source>
</evidence>
<evidence type="ECO:0000256" key="1">
    <source>
        <dbReference type="ARBA" id="ARBA00006110"/>
    </source>
</evidence>
<dbReference type="InterPro" id="IPR040447">
    <property type="entry name" value="RRM_Rrp7"/>
</dbReference>
<dbReference type="Proteomes" id="UP000054337">
    <property type="component" value="Unassembled WGS sequence"/>
</dbReference>
<comment type="similarity">
    <text evidence="1">Belongs to the RRP7 family.</text>
</comment>
<accession>W7E5D5</accession>
<dbReference type="GO" id="GO:0006364">
    <property type="term" value="P:rRNA processing"/>
    <property type="evidence" value="ECO:0007669"/>
    <property type="project" value="TreeGrafter"/>
</dbReference>
<evidence type="ECO:0000259" key="4">
    <source>
        <dbReference type="Pfam" id="PF17799"/>
    </source>
</evidence>
<keyword evidence="6" id="KW-1185">Reference proteome</keyword>
<dbReference type="InterPro" id="IPR040446">
    <property type="entry name" value="RRP7"/>
</dbReference>
<dbReference type="PANTHER" id="PTHR13191:SF0">
    <property type="entry name" value="RIBOSOMAL RNA-PROCESSING PROTEIN 7 HOMOLOG A-RELATED"/>
    <property type="match status" value="1"/>
</dbReference>
<dbReference type="Gene3D" id="6.10.250.1770">
    <property type="match status" value="1"/>
</dbReference>
<organism evidence="5 6">
    <name type="scientific">Bipolaris victoriae (strain FI3)</name>
    <name type="common">Victoria blight of oats agent</name>
    <name type="synonym">Cochliobolus victoriae</name>
    <dbReference type="NCBI Taxonomy" id="930091"/>
    <lineage>
        <taxon>Eukaryota</taxon>
        <taxon>Fungi</taxon>
        <taxon>Dikarya</taxon>
        <taxon>Ascomycota</taxon>
        <taxon>Pezizomycotina</taxon>
        <taxon>Dothideomycetes</taxon>
        <taxon>Pleosporomycetidae</taxon>
        <taxon>Pleosporales</taxon>
        <taxon>Pleosporineae</taxon>
        <taxon>Pleosporaceae</taxon>
        <taxon>Bipolaris</taxon>
    </lineage>
</organism>
<gene>
    <name evidence="5" type="ORF">COCVIDRAFT_40979</name>
</gene>
<dbReference type="HOGENOM" id="CLU_036234_1_1_1"/>
<evidence type="ECO:0000313" key="5">
    <source>
        <dbReference type="EMBL" id="EUN23346.1"/>
    </source>
</evidence>
<dbReference type="Pfam" id="PF12923">
    <property type="entry name" value="RRP7"/>
    <property type="match status" value="1"/>
</dbReference>
<dbReference type="OrthoDB" id="5390at2759"/>
<dbReference type="GO" id="GO:0032545">
    <property type="term" value="C:CURI complex"/>
    <property type="evidence" value="ECO:0007669"/>
    <property type="project" value="TreeGrafter"/>
</dbReference>
<feature type="domain" description="Ribosomal RNA-processing protein 7 C-terminal" evidence="3">
    <location>
        <begin position="205"/>
        <end position="322"/>
    </location>
</feature>
<evidence type="ECO:0000259" key="3">
    <source>
        <dbReference type="Pfam" id="PF12923"/>
    </source>
</evidence>
<dbReference type="EMBL" id="KI968789">
    <property type="protein sequence ID" value="EUN23346.1"/>
    <property type="molecule type" value="Genomic_DNA"/>
</dbReference>
<sequence length="324" mass="36002">MSPQPTKTAKPPPKTVADFTVLPLTLPPLPGLPDQCSVAKHYIYIKPHTPSVPTASSDRSLFIANLPPDASENSLRTLFSSQLGGSMIERVDFDASVPAEPLHKRWKSEAGGTAAMQGKKRKRGVDDKEIVAEGVVEDAESALPPLWSSGIRRSGSAGVVVFVDGKSARGAVRGVQRVVKEGVEVVWRGEEGVGVDRYKAHNNLMYPPPSSLQASLNAYLSQFNALETMRNRLRKTARSVPDEDGFVAVVRGGRVGPARLEEAEKKKAELDERKRNHRATDDFYRFQNRERRKKAEGELKRRFEEDRKRVEGMRERRGKVRPEA</sequence>
<dbReference type="GO" id="GO:0000028">
    <property type="term" value="P:ribosomal small subunit assembly"/>
    <property type="evidence" value="ECO:0007669"/>
    <property type="project" value="TreeGrafter"/>
</dbReference>
<dbReference type="InterPro" id="IPR035979">
    <property type="entry name" value="RBD_domain_sf"/>
</dbReference>
<dbReference type="GO" id="GO:0034456">
    <property type="term" value="C:UTP-C complex"/>
    <property type="evidence" value="ECO:0007669"/>
    <property type="project" value="TreeGrafter"/>
</dbReference>
<feature type="region of interest" description="Disordered" evidence="2">
    <location>
        <begin position="266"/>
        <end position="324"/>
    </location>
</feature>
<evidence type="ECO:0000313" key="6">
    <source>
        <dbReference type="Proteomes" id="UP000054337"/>
    </source>
</evidence>
<dbReference type="GeneID" id="26257015"/>
<proteinExistence type="inferred from homology"/>
<name>W7E5D5_BIPV3</name>